<evidence type="ECO:0000256" key="1">
    <source>
        <dbReference type="ARBA" id="ARBA00001946"/>
    </source>
</evidence>
<keyword evidence="10" id="KW-0547">Nucleotide-binding</keyword>
<dbReference type="GO" id="GO:0005524">
    <property type="term" value="F:ATP binding"/>
    <property type="evidence" value="ECO:0007669"/>
    <property type="project" value="UniProtKB-KW"/>
</dbReference>
<dbReference type="InterPro" id="IPR008279">
    <property type="entry name" value="PEP-util_enz_mobile_dom"/>
</dbReference>
<dbReference type="Gene3D" id="2.40.33.10">
    <property type="entry name" value="PK beta-barrel domain-like"/>
    <property type="match status" value="1"/>
</dbReference>
<dbReference type="GO" id="GO:0000287">
    <property type="term" value="F:magnesium ion binding"/>
    <property type="evidence" value="ECO:0007669"/>
    <property type="project" value="UniProtKB-UniRule"/>
</dbReference>
<dbReference type="Pfam" id="PF00391">
    <property type="entry name" value="PEP-utilizers"/>
    <property type="match status" value="1"/>
</dbReference>
<dbReference type="FunFam" id="3.20.20.60:FF:000025">
    <property type="entry name" value="Pyruvate kinase"/>
    <property type="match status" value="1"/>
</dbReference>
<dbReference type="Pfam" id="PF00224">
    <property type="entry name" value="PK"/>
    <property type="match status" value="1"/>
</dbReference>
<dbReference type="PROSITE" id="PS00110">
    <property type="entry name" value="PYRUVATE_KINASE"/>
    <property type="match status" value="1"/>
</dbReference>
<feature type="domain" description="Pyruvate kinase C-terminal" evidence="21">
    <location>
        <begin position="370"/>
        <end position="482"/>
    </location>
</feature>
<organism evidence="22 23">
    <name type="scientific">Roseburia hominis</name>
    <dbReference type="NCBI Taxonomy" id="301301"/>
    <lineage>
        <taxon>Bacteria</taxon>
        <taxon>Bacillati</taxon>
        <taxon>Bacillota</taxon>
        <taxon>Clostridia</taxon>
        <taxon>Lachnospirales</taxon>
        <taxon>Lachnospiraceae</taxon>
        <taxon>Roseburia</taxon>
    </lineage>
</organism>
<evidence type="ECO:0000256" key="5">
    <source>
        <dbReference type="ARBA" id="ARBA00008663"/>
    </source>
</evidence>
<evidence type="ECO:0000313" key="22">
    <source>
        <dbReference type="EMBL" id="RGS40794.1"/>
    </source>
</evidence>
<dbReference type="Pfam" id="PF02887">
    <property type="entry name" value="PK_C"/>
    <property type="match status" value="1"/>
</dbReference>
<proteinExistence type="inferred from homology"/>
<keyword evidence="13 18" id="KW-0460">Magnesium</keyword>
<dbReference type="InterPro" id="IPR015793">
    <property type="entry name" value="Pyrv_Knase_brl"/>
</dbReference>
<comment type="similarity">
    <text evidence="5 18">Belongs to the pyruvate kinase family.</text>
</comment>
<comment type="pathway">
    <text evidence="3 18">Carbohydrate degradation; glycolysis; pyruvate from D-glyceraldehyde 3-phosphate: step 5/5.</text>
</comment>
<dbReference type="PRINTS" id="PR01050">
    <property type="entry name" value="PYRUVTKNASE"/>
</dbReference>
<dbReference type="InterPro" id="IPR001697">
    <property type="entry name" value="Pyr_Knase"/>
</dbReference>
<dbReference type="NCBIfam" id="NF004491">
    <property type="entry name" value="PRK05826.1"/>
    <property type="match status" value="1"/>
</dbReference>
<name>A0A395VBS9_9FIRM</name>
<evidence type="ECO:0000256" key="8">
    <source>
        <dbReference type="ARBA" id="ARBA00022679"/>
    </source>
</evidence>
<evidence type="ECO:0000256" key="4">
    <source>
        <dbReference type="ARBA" id="ARBA00006237"/>
    </source>
</evidence>
<comment type="catalytic activity">
    <reaction evidence="18">
        <text>pyruvate + ATP = phosphoenolpyruvate + ADP + H(+)</text>
        <dbReference type="Rhea" id="RHEA:18157"/>
        <dbReference type="ChEBI" id="CHEBI:15361"/>
        <dbReference type="ChEBI" id="CHEBI:15378"/>
        <dbReference type="ChEBI" id="CHEBI:30616"/>
        <dbReference type="ChEBI" id="CHEBI:58702"/>
        <dbReference type="ChEBI" id="CHEBI:456216"/>
        <dbReference type="EC" id="2.7.1.40"/>
    </reaction>
</comment>
<comment type="similarity">
    <text evidence="4">In the C-terminal section; belongs to the PEP-utilizing enzyme family.</text>
</comment>
<dbReference type="SUPFAM" id="SSF52009">
    <property type="entry name" value="Phosphohistidine domain"/>
    <property type="match status" value="1"/>
</dbReference>
<evidence type="ECO:0000256" key="11">
    <source>
        <dbReference type="ARBA" id="ARBA00022777"/>
    </source>
</evidence>
<dbReference type="PANTHER" id="PTHR11817">
    <property type="entry name" value="PYRUVATE KINASE"/>
    <property type="match status" value="1"/>
</dbReference>
<dbReference type="Gene3D" id="3.40.1380.20">
    <property type="entry name" value="Pyruvate kinase, C-terminal domain"/>
    <property type="match status" value="1"/>
</dbReference>
<evidence type="ECO:0000256" key="16">
    <source>
        <dbReference type="ARBA" id="ARBA00023317"/>
    </source>
</evidence>
<evidence type="ECO:0000256" key="12">
    <source>
        <dbReference type="ARBA" id="ARBA00022840"/>
    </source>
</evidence>
<evidence type="ECO:0000256" key="14">
    <source>
        <dbReference type="ARBA" id="ARBA00022958"/>
    </source>
</evidence>
<dbReference type="SUPFAM" id="SSF51621">
    <property type="entry name" value="Phosphoenolpyruvate/pyruvate domain"/>
    <property type="match status" value="1"/>
</dbReference>
<dbReference type="InterPro" id="IPR015806">
    <property type="entry name" value="Pyrv_Knase_insert_dom_sf"/>
</dbReference>
<comment type="caution">
    <text evidence="22">The sequence shown here is derived from an EMBL/GenBank/DDBJ whole genome shotgun (WGS) entry which is preliminary data.</text>
</comment>
<keyword evidence="12" id="KW-0067">ATP-binding</keyword>
<evidence type="ECO:0000256" key="10">
    <source>
        <dbReference type="ARBA" id="ARBA00022741"/>
    </source>
</evidence>
<dbReference type="EC" id="2.7.1.40" evidence="6 17"/>
<dbReference type="InterPro" id="IPR036918">
    <property type="entry name" value="Pyrv_Knase_C_sf"/>
</dbReference>
<dbReference type="InterPro" id="IPR040442">
    <property type="entry name" value="Pyrv_kinase-like_dom_sf"/>
</dbReference>
<evidence type="ECO:0000259" key="19">
    <source>
        <dbReference type="Pfam" id="PF00224"/>
    </source>
</evidence>
<dbReference type="Gene3D" id="3.50.30.10">
    <property type="entry name" value="Phosphohistidine domain"/>
    <property type="match status" value="1"/>
</dbReference>
<dbReference type="RefSeq" id="WP_118097281.1">
    <property type="nucleotide sequence ID" value="NZ_DBFVHP010000031.1"/>
</dbReference>
<dbReference type="NCBIfam" id="TIGR01064">
    <property type="entry name" value="pyruv_kin"/>
    <property type="match status" value="1"/>
</dbReference>
<dbReference type="GO" id="GO:0016301">
    <property type="term" value="F:kinase activity"/>
    <property type="evidence" value="ECO:0007669"/>
    <property type="project" value="UniProtKB-KW"/>
</dbReference>
<evidence type="ECO:0000256" key="2">
    <source>
        <dbReference type="ARBA" id="ARBA00001958"/>
    </source>
</evidence>
<evidence type="ECO:0000256" key="17">
    <source>
        <dbReference type="NCBIfam" id="TIGR01064"/>
    </source>
</evidence>
<gene>
    <name evidence="22" type="primary">pyk</name>
    <name evidence="22" type="ORF">DWX93_08430</name>
</gene>
<protein>
    <recommendedName>
        <fullName evidence="7 17">Pyruvate kinase</fullName>
        <ecNumber evidence="6 17">2.7.1.40</ecNumber>
    </recommendedName>
</protein>
<dbReference type="SUPFAM" id="SSF50800">
    <property type="entry name" value="PK beta-barrel domain-like"/>
    <property type="match status" value="1"/>
</dbReference>
<dbReference type="GO" id="GO:0030955">
    <property type="term" value="F:potassium ion binding"/>
    <property type="evidence" value="ECO:0007669"/>
    <property type="project" value="UniProtKB-UniRule"/>
</dbReference>
<keyword evidence="8 18" id="KW-0808">Transferase</keyword>
<keyword evidence="11 18" id="KW-0418">Kinase</keyword>
<accession>A0A395VBS9</accession>
<evidence type="ECO:0000256" key="6">
    <source>
        <dbReference type="ARBA" id="ARBA00012142"/>
    </source>
</evidence>
<evidence type="ECO:0000259" key="20">
    <source>
        <dbReference type="Pfam" id="PF00391"/>
    </source>
</evidence>
<feature type="domain" description="PEP-utilising enzyme mobile" evidence="20">
    <location>
        <begin position="516"/>
        <end position="587"/>
    </location>
</feature>
<dbReference type="InterPro" id="IPR036637">
    <property type="entry name" value="Phosphohistidine_dom_sf"/>
</dbReference>
<dbReference type="UniPathway" id="UPA00109">
    <property type="reaction ID" value="UER00188"/>
</dbReference>
<evidence type="ECO:0000259" key="21">
    <source>
        <dbReference type="Pfam" id="PF02887"/>
    </source>
</evidence>
<dbReference type="Gene3D" id="3.20.20.60">
    <property type="entry name" value="Phosphoenolpyruvate-binding domains"/>
    <property type="match status" value="1"/>
</dbReference>
<dbReference type="Proteomes" id="UP000266172">
    <property type="component" value="Unassembled WGS sequence"/>
</dbReference>
<sequence length="592" mass="63796">MLRKTKIVCTLGPSTDDENVMRSLIEEGMNVARFNFSHGGHEEQFGRLTMLRKLRGEMKCPVAALLDTKGPEIRLKEFASGKVELKNGQTFTLTTEDIVGDESRVAITYKELPDDVKPGDTILIDDGLIGLEVKKIQKVSGAKADAEGKMPMDIVCTVMNGGMVSNKKGVNVPNVELSMPYISEKDYGDIVFAVENDYDFIAASFVRCADDVLAIRRILEEKGGEDIHIIAKIENMQGVQNIDEIIRVSDGIMVARGDMGVEIPLEDVPVIQKMIIKKVSGAGKVVITATQMLDSMMKHPRPTRAEATDVANAIYDGTSAIMLSGETAAGQYPIEALKTMVRIAVRTECDINYLQRFKDRKNMSSPDVTNAISHATCTMAGDLNAAAILAVSKSGRTARMISKYRPYSPIIGACLTEKVYRQLGLSWGVAPLLLEQKNKAEELFDYAVDTAEAAGLISKGDVVVLTAGVPLGVSGTTNLIKVQVAGHILVKGKGIAGKKIAANLCVCHSEEDLANFKEGDIIVAADTNNRMMEQMRQASGLIVEADSDSCHAAIAGLSLDIPVLIGAKNALEVLKSSAYVELDSENGVVTAI</sequence>
<evidence type="ECO:0000256" key="9">
    <source>
        <dbReference type="ARBA" id="ARBA00022723"/>
    </source>
</evidence>
<feature type="domain" description="Pyruvate kinase barrel" evidence="19">
    <location>
        <begin position="3"/>
        <end position="336"/>
    </location>
</feature>
<keyword evidence="16 22" id="KW-0670">Pyruvate</keyword>
<dbReference type="SUPFAM" id="SSF52935">
    <property type="entry name" value="PK C-terminal domain-like"/>
    <property type="match status" value="1"/>
</dbReference>
<dbReference type="GO" id="GO:0004743">
    <property type="term" value="F:pyruvate kinase activity"/>
    <property type="evidence" value="ECO:0007669"/>
    <property type="project" value="UniProtKB-UniRule"/>
</dbReference>
<dbReference type="InterPro" id="IPR015795">
    <property type="entry name" value="Pyrv_Knase_C"/>
</dbReference>
<reference evidence="22 23" key="1">
    <citation type="submission" date="2018-08" db="EMBL/GenBank/DDBJ databases">
        <title>A genome reference for cultivated species of the human gut microbiota.</title>
        <authorList>
            <person name="Zou Y."/>
            <person name="Xue W."/>
            <person name="Luo G."/>
        </authorList>
    </citation>
    <scope>NUCLEOTIDE SEQUENCE [LARGE SCALE GENOMIC DNA]</scope>
    <source>
        <strain evidence="22 23">AF22-12AC</strain>
    </source>
</reference>
<dbReference type="InterPro" id="IPR015813">
    <property type="entry name" value="Pyrv/PenolPyrv_kinase-like_dom"/>
</dbReference>
<keyword evidence="15 18" id="KW-0324">Glycolysis</keyword>
<evidence type="ECO:0000256" key="18">
    <source>
        <dbReference type="RuleBase" id="RU000504"/>
    </source>
</evidence>
<keyword evidence="14" id="KW-0630">Potassium</keyword>
<evidence type="ECO:0000256" key="13">
    <source>
        <dbReference type="ARBA" id="ARBA00022842"/>
    </source>
</evidence>
<dbReference type="AlphaFoldDB" id="A0A395VBS9"/>
<comment type="cofactor">
    <cofactor evidence="2">
        <name>K(+)</name>
        <dbReference type="ChEBI" id="CHEBI:29103"/>
    </cofactor>
</comment>
<dbReference type="NCBIfam" id="NF004978">
    <property type="entry name" value="PRK06354.1"/>
    <property type="match status" value="1"/>
</dbReference>
<dbReference type="InterPro" id="IPR011037">
    <property type="entry name" value="Pyrv_Knase-like_insert_dom_sf"/>
</dbReference>
<evidence type="ECO:0000313" key="23">
    <source>
        <dbReference type="Proteomes" id="UP000266172"/>
    </source>
</evidence>
<dbReference type="FunFam" id="2.40.33.10:FF:000001">
    <property type="entry name" value="Pyruvate kinase"/>
    <property type="match status" value="1"/>
</dbReference>
<evidence type="ECO:0000256" key="7">
    <source>
        <dbReference type="ARBA" id="ARBA00018587"/>
    </source>
</evidence>
<evidence type="ECO:0000256" key="15">
    <source>
        <dbReference type="ARBA" id="ARBA00023152"/>
    </source>
</evidence>
<dbReference type="EMBL" id="QRVL01000005">
    <property type="protein sequence ID" value="RGS40794.1"/>
    <property type="molecule type" value="Genomic_DNA"/>
</dbReference>
<dbReference type="InterPro" id="IPR018209">
    <property type="entry name" value="Pyrv_Knase_AS"/>
</dbReference>
<evidence type="ECO:0000256" key="3">
    <source>
        <dbReference type="ARBA" id="ARBA00004997"/>
    </source>
</evidence>
<keyword evidence="9" id="KW-0479">Metal-binding</keyword>
<comment type="cofactor">
    <cofactor evidence="1">
        <name>Mg(2+)</name>
        <dbReference type="ChEBI" id="CHEBI:18420"/>
    </cofactor>
</comment>